<organism evidence="5 6">
    <name type="scientific">Microbacterium protaetiae</name>
    <dbReference type="NCBI Taxonomy" id="2509458"/>
    <lineage>
        <taxon>Bacteria</taxon>
        <taxon>Bacillati</taxon>
        <taxon>Actinomycetota</taxon>
        <taxon>Actinomycetes</taxon>
        <taxon>Micrococcales</taxon>
        <taxon>Microbacteriaceae</taxon>
        <taxon>Microbacterium</taxon>
    </lineage>
</organism>
<keyword evidence="3 5" id="KW-0067">ATP-binding</keyword>
<protein>
    <submittedName>
        <fullName evidence="5">ABC transporter ATP-binding protein</fullName>
    </submittedName>
</protein>
<dbReference type="RefSeq" id="WP_129389773.1">
    <property type="nucleotide sequence ID" value="NZ_CP035494.1"/>
</dbReference>
<dbReference type="GO" id="GO:0098796">
    <property type="term" value="C:membrane protein complex"/>
    <property type="evidence" value="ECO:0007669"/>
    <property type="project" value="UniProtKB-ARBA"/>
</dbReference>
<dbReference type="Pfam" id="PF00005">
    <property type="entry name" value="ABC_tran"/>
    <property type="match status" value="1"/>
</dbReference>
<dbReference type="SMART" id="SM00382">
    <property type="entry name" value="AAA"/>
    <property type="match status" value="1"/>
</dbReference>
<dbReference type="InterPro" id="IPR027417">
    <property type="entry name" value="P-loop_NTPase"/>
</dbReference>
<evidence type="ECO:0000313" key="5">
    <source>
        <dbReference type="EMBL" id="QAY60418.1"/>
    </source>
</evidence>
<dbReference type="GO" id="GO:0016887">
    <property type="term" value="F:ATP hydrolysis activity"/>
    <property type="evidence" value="ECO:0007669"/>
    <property type="project" value="InterPro"/>
</dbReference>
<dbReference type="Proteomes" id="UP000293995">
    <property type="component" value="Chromosome"/>
</dbReference>
<dbReference type="SUPFAM" id="SSF52540">
    <property type="entry name" value="P-loop containing nucleoside triphosphate hydrolases"/>
    <property type="match status" value="1"/>
</dbReference>
<dbReference type="Gene3D" id="3.40.50.300">
    <property type="entry name" value="P-loop containing nucleotide triphosphate hydrolases"/>
    <property type="match status" value="1"/>
</dbReference>
<dbReference type="InterPro" id="IPR003593">
    <property type="entry name" value="AAA+_ATPase"/>
</dbReference>
<reference evidence="5 6" key="1">
    <citation type="submission" date="2019-01" db="EMBL/GenBank/DDBJ databases">
        <title>Genome sequencing of strain DFW100M-13.</title>
        <authorList>
            <person name="Heo J."/>
            <person name="Kim S.-J."/>
            <person name="Kim J.-S."/>
            <person name="Hong S.-B."/>
            <person name="Kwon S.-W."/>
        </authorList>
    </citation>
    <scope>NUCLEOTIDE SEQUENCE [LARGE SCALE GENOMIC DNA]</scope>
    <source>
        <strain evidence="5 6">DFW100M-13</strain>
    </source>
</reference>
<feature type="domain" description="ABC transporter" evidence="4">
    <location>
        <begin position="5"/>
        <end position="231"/>
    </location>
</feature>
<accession>A0A4P6ER95</accession>
<dbReference type="FunFam" id="3.40.50.300:FF:000032">
    <property type="entry name" value="Export ABC transporter ATP-binding protein"/>
    <property type="match status" value="1"/>
</dbReference>
<dbReference type="PANTHER" id="PTHR24220">
    <property type="entry name" value="IMPORT ATP-BINDING PROTEIN"/>
    <property type="match status" value="1"/>
</dbReference>
<keyword evidence="6" id="KW-1185">Reference proteome</keyword>
<dbReference type="KEGG" id="mprt:ET475_10755"/>
<dbReference type="InterPro" id="IPR017911">
    <property type="entry name" value="MacB-like_ATP-bd"/>
</dbReference>
<dbReference type="PANTHER" id="PTHR24220:SF86">
    <property type="entry name" value="ABC TRANSPORTER ABCH.1"/>
    <property type="match status" value="1"/>
</dbReference>
<evidence type="ECO:0000259" key="4">
    <source>
        <dbReference type="PROSITE" id="PS50893"/>
    </source>
</evidence>
<dbReference type="PROSITE" id="PS50893">
    <property type="entry name" value="ABC_TRANSPORTER_2"/>
    <property type="match status" value="1"/>
</dbReference>
<dbReference type="InterPro" id="IPR017871">
    <property type="entry name" value="ABC_transporter-like_CS"/>
</dbReference>
<dbReference type="AlphaFoldDB" id="A0A4P6ER95"/>
<evidence type="ECO:0000256" key="3">
    <source>
        <dbReference type="ARBA" id="ARBA00022840"/>
    </source>
</evidence>
<dbReference type="PROSITE" id="PS00211">
    <property type="entry name" value="ABC_TRANSPORTER_1"/>
    <property type="match status" value="1"/>
</dbReference>
<dbReference type="InterPro" id="IPR015854">
    <property type="entry name" value="ABC_transpr_LolD-like"/>
</dbReference>
<evidence type="ECO:0000313" key="6">
    <source>
        <dbReference type="Proteomes" id="UP000293995"/>
    </source>
</evidence>
<sequence>MRPVVELSRISRLYAGPPEIMALHECTLTVYEGDYVTVVGPSGSGKSTLLNLIGLLDTPTSGNLRLKGEDVIAYSEDQRARARGSHIGFVFQSFQLLEQRTCVENVMLSDLYTGNTAKESRRLATAALESVGLGGRENNMPSELSGGQQQRVAIARALAGDPSILLCDEPTGNLDSSTAEKIMGLFDRLNAAGRTILLITHDHAAARRGNRTVAILDGALTERMPESESAV</sequence>
<dbReference type="GO" id="GO:0022857">
    <property type="term" value="F:transmembrane transporter activity"/>
    <property type="evidence" value="ECO:0007669"/>
    <property type="project" value="TreeGrafter"/>
</dbReference>
<dbReference type="GO" id="GO:0005886">
    <property type="term" value="C:plasma membrane"/>
    <property type="evidence" value="ECO:0007669"/>
    <property type="project" value="TreeGrafter"/>
</dbReference>
<dbReference type="GO" id="GO:0005524">
    <property type="term" value="F:ATP binding"/>
    <property type="evidence" value="ECO:0007669"/>
    <property type="project" value="UniProtKB-KW"/>
</dbReference>
<dbReference type="InterPro" id="IPR003439">
    <property type="entry name" value="ABC_transporter-like_ATP-bd"/>
</dbReference>
<dbReference type="OrthoDB" id="9778572at2"/>
<dbReference type="CDD" id="cd03255">
    <property type="entry name" value="ABC_MJ0796_LolCDE_FtsE"/>
    <property type="match status" value="1"/>
</dbReference>
<evidence type="ECO:0000256" key="1">
    <source>
        <dbReference type="ARBA" id="ARBA00022448"/>
    </source>
</evidence>
<dbReference type="EMBL" id="CP035494">
    <property type="protein sequence ID" value="QAY60418.1"/>
    <property type="molecule type" value="Genomic_DNA"/>
</dbReference>
<keyword evidence="2" id="KW-0547">Nucleotide-binding</keyword>
<gene>
    <name evidence="5" type="ORF">ET475_10755</name>
</gene>
<name>A0A4P6ER95_9MICO</name>
<proteinExistence type="predicted"/>
<evidence type="ECO:0000256" key="2">
    <source>
        <dbReference type="ARBA" id="ARBA00022741"/>
    </source>
</evidence>
<keyword evidence="1" id="KW-0813">Transport</keyword>